<dbReference type="RefSeq" id="WP_153497178.1">
    <property type="nucleotide sequence ID" value="NZ_CBCRWP010000030.1"/>
</dbReference>
<reference evidence="1 2" key="1">
    <citation type="submission" date="2019-10" db="EMBL/GenBank/DDBJ databases">
        <authorList>
            <person name="Dong K."/>
        </authorList>
    </citation>
    <scope>NUCLEOTIDE SEQUENCE [LARGE SCALE GENOMIC DNA]</scope>
    <source>
        <strain evidence="1 2">DSM 28960</strain>
    </source>
</reference>
<organism evidence="1 2">
    <name type="scientific">Lactococcus hircilactis</name>
    <dbReference type="NCBI Taxonomy" id="1494462"/>
    <lineage>
        <taxon>Bacteria</taxon>
        <taxon>Bacillati</taxon>
        <taxon>Bacillota</taxon>
        <taxon>Bacilli</taxon>
        <taxon>Lactobacillales</taxon>
        <taxon>Streptococcaceae</taxon>
        <taxon>Lactococcus</taxon>
    </lineage>
</organism>
<accession>A0A7X2D1H7</accession>
<name>A0A7X2D1H7_9LACT</name>
<dbReference type="OrthoDB" id="2195188at2"/>
<dbReference type="InterPro" id="IPR057006">
    <property type="entry name" value="Phage_TAC_19"/>
</dbReference>
<evidence type="ECO:0000313" key="1">
    <source>
        <dbReference type="EMBL" id="MQW40551.1"/>
    </source>
</evidence>
<evidence type="ECO:0008006" key="3">
    <source>
        <dbReference type="Google" id="ProtNLM"/>
    </source>
</evidence>
<dbReference type="Pfam" id="PF23857">
    <property type="entry name" value="Phage_TAC_19"/>
    <property type="match status" value="1"/>
</dbReference>
<dbReference type="EMBL" id="WITJ01000022">
    <property type="protein sequence ID" value="MQW40551.1"/>
    <property type="molecule type" value="Genomic_DNA"/>
</dbReference>
<dbReference type="Proteomes" id="UP000439550">
    <property type="component" value="Unassembled WGS sequence"/>
</dbReference>
<keyword evidence="2" id="KW-1185">Reference proteome</keyword>
<dbReference type="NCBIfam" id="NF047360">
    <property type="entry name" value="tail_chap_PVL"/>
    <property type="match status" value="1"/>
</dbReference>
<protein>
    <recommendedName>
        <fullName evidence="3">Phage protein</fullName>
    </recommendedName>
</protein>
<proteinExistence type="predicted"/>
<evidence type="ECO:0000313" key="2">
    <source>
        <dbReference type="Proteomes" id="UP000439550"/>
    </source>
</evidence>
<dbReference type="AlphaFoldDB" id="A0A7X2D1H7"/>
<gene>
    <name evidence="1" type="ORF">GHI93_11530</name>
</gene>
<sequence>MAKLSIDLLDKDGKFTITQEHVSGQKLLDYWDMAVEIEENAEKLSISDIYKKRIDFIAGLFDSPKVTTKIILASVPAWELQDFIKDIFETITGTKGKTGDPKKGK</sequence>
<comment type="caution">
    <text evidence="1">The sequence shown here is derived from an EMBL/GenBank/DDBJ whole genome shotgun (WGS) entry which is preliminary data.</text>
</comment>